<feature type="region of interest" description="Disordered" evidence="5">
    <location>
        <begin position="717"/>
        <end position="792"/>
    </location>
</feature>
<dbReference type="Gene3D" id="1.20.1160.11">
    <property type="entry name" value="Paired amphipathic helix"/>
    <property type="match status" value="3"/>
</dbReference>
<evidence type="ECO:0000259" key="6">
    <source>
        <dbReference type="SMART" id="SM00761"/>
    </source>
</evidence>
<dbReference type="PROSITE" id="PS51477">
    <property type="entry name" value="PAH"/>
    <property type="match status" value="1"/>
</dbReference>
<dbReference type="InterPro" id="IPR036600">
    <property type="entry name" value="PAH_sf"/>
</dbReference>
<dbReference type="Pfam" id="PF16879">
    <property type="entry name" value="Sin3a_C"/>
    <property type="match status" value="1"/>
</dbReference>
<feature type="compositionally biased region" description="Basic and acidic residues" evidence="5">
    <location>
        <begin position="727"/>
        <end position="746"/>
    </location>
</feature>
<feature type="compositionally biased region" description="Polar residues" evidence="5">
    <location>
        <begin position="810"/>
        <end position="831"/>
    </location>
</feature>
<accession>A0ABR0XM83</accession>
<keyword evidence="8" id="KW-1185">Reference proteome</keyword>
<feature type="region of interest" description="Disordered" evidence="5">
    <location>
        <begin position="604"/>
        <end position="635"/>
    </location>
</feature>
<dbReference type="Pfam" id="PF02671">
    <property type="entry name" value="PAH"/>
    <property type="match status" value="2"/>
</dbReference>
<evidence type="ECO:0000256" key="1">
    <source>
        <dbReference type="ARBA" id="ARBA00004123"/>
    </source>
</evidence>
<proteinExistence type="predicted"/>
<organism evidence="7 8">
    <name type="scientific">Rehmannia glutinosa</name>
    <name type="common">Chinese foxglove</name>
    <dbReference type="NCBI Taxonomy" id="99300"/>
    <lineage>
        <taxon>Eukaryota</taxon>
        <taxon>Viridiplantae</taxon>
        <taxon>Streptophyta</taxon>
        <taxon>Embryophyta</taxon>
        <taxon>Tracheophyta</taxon>
        <taxon>Spermatophyta</taxon>
        <taxon>Magnoliopsida</taxon>
        <taxon>eudicotyledons</taxon>
        <taxon>Gunneridae</taxon>
        <taxon>Pentapetalae</taxon>
        <taxon>asterids</taxon>
        <taxon>lamiids</taxon>
        <taxon>Lamiales</taxon>
        <taxon>Orobanchaceae</taxon>
        <taxon>Rehmannieae</taxon>
        <taxon>Rehmannia</taxon>
    </lineage>
</organism>
<feature type="compositionally biased region" description="Basic and acidic residues" evidence="5">
    <location>
        <begin position="780"/>
        <end position="792"/>
    </location>
</feature>
<feature type="region of interest" description="Disordered" evidence="5">
    <location>
        <begin position="237"/>
        <end position="267"/>
    </location>
</feature>
<feature type="compositionally biased region" description="Basic and acidic residues" evidence="5">
    <location>
        <begin position="237"/>
        <end position="264"/>
    </location>
</feature>
<feature type="domain" description="Histone deacetylase interacting" evidence="6">
    <location>
        <begin position="298"/>
        <end position="398"/>
    </location>
</feature>
<evidence type="ECO:0000256" key="2">
    <source>
        <dbReference type="ARBA" id="ARBA00022491"/>
    </source>
</evidence>
<evidence type="ECO:0000256" key="3">
    <source>
        <dbReference type="ARBA" id="ARBA00023242"/>
    </source>
</evidence>
<dbReference type="Pfam" id="PF08295">
    <property type="entry name" value="Sin3_corepress"/>
    <property type="match status" value="1"/>
</dbReference>
<feature type="compositionally biased region" description="Acidic residues" evidence="5">
    <location>
        <begin position="836"/>
        <end position="845"/>
    </location>
</feature>
<dbReference type="SUPFAM" id="SSF47762">
    <property type="entry name" value="PAH2 domain"/>
    <property type="match status" value="3"/>
</dbReference>
<protein>
    <recommendedName>
        <fullName evidence="6">Histone deacetylase interacting domain-containing protein</fullName>
    </recommendedName>
</protein>
<feature type="region of interest" description="Disordered" evidence="5">
    <location>
        <begin position="804"/>
        <end position="860"/>
    </location>
</feature>
<dbReference type="Proteomes" id="UP001318860">
    <property type="component" value="Unassembled WGS sequence"/>
</dbReference>
<feature type="compositionally biased region" description="Basic and acidic residues" evidence="5">
    <location>
        <begin position="846"/>
        <end position="860"/>
    </location>
</feature>
<dbReference type="InterPro" id="IPR003822">
    <property type="entry name" value="PAH"/>
</dbReference>
<evidence type="ECO:0000313" key="8">
    <source>
        <dbReference type="Proteomes" id="UP001318860"/>
    </source>
</evidence>
<comment type="subcellular location">
    <subcellularLocation>
        <location evidence="1 4">Nucleus</location>
    </subcellularLocation>
</comment>
<dbReference type="InterPro" id="IPR013194">
    <property type="entry name" value="HDAC_interact_dom"/>
</dbReference>
<evidence type="ECO:0000256" key="5">
    <source>
        <dbReference type="SAM" id="MobiDB-lite"/>
    </source>
</evidence>
<gene>
    <name evidence="7" type="ORF">DH2020_003504</name>
</gene>
<name>A0ABR0XM83_REHGL</name>
<evidence type="ECO:0000313" key="7">
    <source>
        <dbReference type="EMBL" id="KAK6160123.1"/>
    </source>
</evidence>
<keyword evidence="3 4" id="KW-0539">Nucleus</keyword>
<reference evidence="7 8" key="1">
    <citation type="journal article" date="2021" name="Comput. Struct. Biotechnol. J.">
        <title>De novo genome assembly of the potent medicinal plant Rehmannia glutinosa using nanopore technology.</title>
        <authorList>
            <person name="Ma L."/>
            <person name="Dong C."/>
            <person name="Song C."/>
            <person name="Wang X."/>
            <person name="Zheng X."/>
            <person name="Niu Y."/>
            <person name="Chen S."/>
            <person name="Feng W."/>
        </authorList>
    </citation>
    <scope>NUCLEOTIDE SEQUENCE [LARGE SCALE GENOMIC DNA]</scope>
    <source>
        <strain evidence="7">DH-2019</strain>
    </source>
</reference>
<comment type="caution">
    <text evidence="7">The sequence shown here is derived from an EMBL/GenBank/DDBJ whole genome shotgun (WGS) entry which is preliminary data.</text>
</comment>
<sequence length="1181" mass="134135">MSTASSAQRLTTTDALSYLKSVKEIFQDKKDKYDDFLEVMKDFKAQRIDTSGVILRVKELFKGDDHVYKAFLDILNMYRKDNKSITEVYQEVSVLFQDHADLLVEFTHFLPDTSGAASVQYVQPEQWNHVEKEKGKREDIDKNEWEHDDRDGGLESAFRDKVKERLQDPENYDKVSDCIFSYKSKFVTAAQFRKLVDSLIGKHPELMEACEDFITCIEKSGSTRNNKHVLRSLKVDEDGDDHDREDRDKNKDHDNRERDRHDRGLAFNTKDVTGQKMSSYASKEKFMAKPIHELDLSDCDSCTPSYRLLPENYPIPSASWRTEIGAQVLNDHWVSVTSGSEDYSFKHMRKNQYEESLFRCEDDRFELDMLLESVNATAKRVEELLDRMNAHTNKPDSSLFIEDHLTALSLRCIERLYGDHGLDVMDVLRKNAPLALPVILTRLKQKQEEWARCRADFNKVWAEIYAKNYHKSLDHRSFYFKQQDTKNLSAKALLAEIKEMSEKNQNEDEVFLSIAAGYKQPIKPHMEFEYPDPDIQEDLYQLMKYSCGEVCTPEQRDKVMKIWTTFLEQVLGVASRPASTEDKEDDVKANNHIAESLKEIGEENISPADGDASKIETDRVNNDGSPGADNVDNKGDVLCNAPQIGPMQTDANMMSAKSWASKQTGLIEEGTTSTAGVKNIKEENVSATLKGLDYVDAGCGIEAMCIQESQDGVVTKQMSSSISTMPEEVKPTKDHEESEARTKTEREEGELSPNRNPEENDISAFGDTGIIAKQTPKSEPITKEIGGRMCNERAGEGTDAIADDEGEESAQGSSDSENASENGDVSASESANGEECSPEEPDDENDNKAESEGEADVHDTEATMQFSDRFLQTAKPLTLKVPMALLGKERNSQIFYGNDSFYLLFRLHQMLYERMLSAKLHASSPENKWRISNEANPTDSYARFKDALHSLLNGSSDNAKFEDECRAIIGAQSYILFTLDKLIHKLVKQLQAIASDEMDNKLLLLYAYERSRTPEKFSDAVYHVNARFLLPDDNLYRIEYLPCPTRLTIQLMSNEHDKLEPTAVYMDADFLAYLNDELLATVPERMGKPGVYLKRNKRKLYNGDEMSDTCKAMEGLIVHNGIEMKVNCNTKKIAYVLDTEDFLYRTKTRRKALYHESRSGASGGTSNGNSQGFKRRKLLFS</sequence>
<feature type="compositionally biased region" description="Basic and acidic residues" evidence="5">
    <location>
        <begin position="611"/>
        <end position="621"/>
    </location>
</feature>
<dbReference type="InterPro" id="IPR039774">
    <property type="entry name" value="Sin3-like"/>
</dbReference>
<evidence type="ECO:0000256" key="4">
    <source>
        <dbReference type="PROSITE-ProRule" id="PRU00810"/>
    </source>
</evidence>
<feature type="region of interest" description="Disordered" evidence="5">
    <location>
        <begin position="130"/>
        <end position="153"/>
    </location>
</feature>
<dbReference type="PANTHER" id="PTHR12346:SF0">
    <property type="entry name" value="SIN3A, ISOFORM G"/>
    <property type="match status" value="1"/>
</dbReference>
<dbReference type="PANTHER" id="PTHR12346">
    <property type="entry name" value="SIN3B-RELATED"/>
    <property type="match status" value="1"/>
</dbReference>
<dbReference type="SMART" id="SM00761">
    <property type="entry name" value="HDAC_interact"/>
    <property type="match status" value="1"/>
</dbReference>
<keyword evidence="2" id="KW-0678">Repressor</keyword>
<dbReference type="InterPro" id="IPR031693">
    <property type="entry name" value="Sin3_C"/>
</dbReference>
<dbReference type="EMBL" id="JABTTQ020000003">
    <property type="protein sequence ID" value="KAK6160123.1"/>
    <property type="molecule type" value="Genomic_DNA"/>
</dbReference>